<keyword evidence="1" id="KW-1133">Transmembrane helix</keyword>
<keyword evidence="1" id="KW-0812">Transmembrane</keyword>
<name>A0ABR8X0M3_9MICO</name>
<accession>A0ABR8X0M3</accession>
<organism evidence="2 3">
    <name type="scientific">Microbacterium gallinarum</name>
    <dbReference type="NCBI Taxonomy" id="2762209"/>
    <lineage>
        <taxon>Bacteria</taxon>
        <taxon>Bacillati</taxon>
        <taxon>Actinomycetota</taxon>
        <taxon>Actinomycetes</taxon>
        <taxon>Micrococcales</taxon>
        <taxon>Microbacteriaceae</taxon>
        <taxon>Microbacterium</taxon>
    </lineage>
</organism>
<comment type="caution">
    <text evidence="2">The sequence shown here is derived from an EMBL/GenBank/DDBJ whole genome shotgun (WGS) entry which is preliminary data.</text>
</comment>
<feature type="transmembrane region" description="Helical" evidence="1">
    <location>
        <begin position="77"/>
        <end position="106"/>
    </location>
</feature>
<keyword evidence="1" id="KW-0472">Membrane</keyword>
<keyword evidence="3" id="KW-1185">Reference proteome</keyword>
<feature type="transmembrane region" description="Helical" evidence="1">
    <location>
        <begin position="118"/>
        <end position="137"/>
    </location>
</feature>
<sequence>MVGMAVIAWWPAFTLGVYGEIFFNDILTVWAASTAAFVFVLVERKPVGGKLVRAFLLLLPSVWLVLSFVVSDEETDLLIAIVDVVAILAVLIGIPFTLWVLVRVAFPDFAHESSRGTKWLIAGVVLGVAIIAFVLGLNQEHFLTCWDFQLSGNYPPASCTPAPATEG</sequence>
<feature type="transmembrane region" description="Helical" evidence="1">
    <location>
        <begin position="54"/>
        <end position="71"/>
    </location>
</feature>
<reference evidence="2 3" key="1">
    <citation type="submission" date="2020-08" db="EMBL/GenBank/DDBJ databases">
        <title>A Genomic Blueprint of the Chicken Gut Microbiome.</title>
        <authorList>
            <person name="Gilroy R."/>
            <person name="Ravi A."/>
            <person name="Getino M."/>
            <person name="Pursley I."/>
            <person name="Horton D.L."/>
            <person name="Alikhan N.-F."/>
            <person name="Baker D."/>
            <person name="Gharbi K."/>
            <person name="Hall N."/>
            <person name="Watson M."/>
            <person name="Adriaenssens E.M."/>
            <person name="Foster-Nyarko E."/>
            <person name="Jarju S."/>
            <person name="Secka A."/>
            <person name="Antonio M."/>
            <person name="Oren A."/>
            <person name="Chaudhuri R."/>
            <person name="La Ragione R.M."/>
            <person name="Hildebrand F."/>
            <person name="Pallen M.J."/>
        </authorList>
    </citation>
    <scope>NUCLEOTIDE SEQUENCE [LARGE SCALE GENOMIC DNA]</scope>
    <source>
        <strain evidence="2 3">Sa1CUA4</strain>
    </source>
</reference>
<evidence type="ECO:0000313" key="2">
    <source>
        <dbReference type="EMBL" id="MBD8022877.1"/>
    </source>
</evidence>
<feature type="transmembrane region" description="Helical" evidence="1">
    <location>
        <begin position="21"/>
        <end position="42"/>
    </location>
</feature>
<dbReference type="EMBL" id="JACSPM010000001">
    <property type="protein sequence ID" value="MBD8022877.1"/>
    <property type="molecule type" value="Genomic_DNA"/>
</dbReference>
<proteinExistence type="predicted"/>
<evidence type="ECO:0000256" key="1">
    <source>
        <dbReference type="SAM" id="Phobius"/>
    </source>
</evidence>
<gene>
    <name evidence="2" type="ORF">H9622_04635</name>
</gene>
<evidence type="ECO:0000313" key="3">
    <source>
        <dbReference type="Proteomes" id="UP000602532"/>
    </source>
</evidence>
<protein>
    <submittedName>
        <fullName evidence="2">Uncharacterized protein</fullName>
    </submittedName>
</protein>
<dbReference type="Proteomes" id="UP000602532">
    <property type="component" value="Unassembled WGS sequence"/>
</dbReference>